<name>A0A074S820_9AGAM</name>
<feature type="transmembrane region" description="Helical" evidence="7">
    <location>
        <begin position="552"/>
        <end position="573"/>
    </location>
</feature>
<keyword evidence="2" id="KW-0378">Hydrolase</keyword>
<feature type="binding site" evidence="5">
    <location>
        <position position="150"/>
    </location>
    <ligand>
        <name>Ca(2+)</name>
        <dbReference type="ChEBI" id="CHEBI:29108"/>
        <label>1</label>
        <note>catalytic</note>
    </ligand>
</feature>
<dbReference type="HOGENOM" id="CLU_447022_0_0_1"/>
<evidence type="ECO:0000256" key="2">
    <source>
        <dbReference type="ARBA" id="ARBA00022801"/>
    </source>
</evidence>
<keyword evidence="9" id="KW-1185">Reference proteome</keyword>
<dbReference type="PANTHER" id="PTHR11799:SF30">
    <property type="entry name" value="SERUM PARAOXONASE_ARYLESTERASE 2"/>
    <property type="match status" value="1"/>
</dbReference>
<dbReference type="Pfam" id="PF01731">
    <property type="entry name" value="Arylesterase"/>
    <property type="match status" value="1"/>
</dbReference>
<keyword evidence="3" id="KW-1015">Disulfide bond</keyword>
<dbReference type="InterPro" id="IPR011042">
    <property type="entry name" value="6-blade_b-propeller_TolB-like"/>
</dbReference>
<sequence length="574" mass="60915">MRVYKLEALRSEQVILTRPLHFIAMLFRWLSVIVALLYVKWLAYTRRGVDWVDRARCLNPVVVAAYGPLITRRLKLYPLELINFPTDADFRPLGIDVAPAGSTGTPSRLLVINHGRHNPTVEVFRIQLELNVVKLTHEITLAHSSFVSPNAIAAISPNAFFLSHDHYFTNRMLWPFNNILPWLETFLSLPLGRVDLVFFEALTGVSNVRTVAPNIASANGVAVSADGSTLAIASTSRAEVLLYSKQKDDIKYVSSVRVPFAVDNLAFAGDQLLAAGHPYIPELMALLDGKSGRAPSYVTTIAPRSIESVNRKESWLARIAAGANVTTIFTSDGSFLSSSSGAFVDLETKTMFVVALYGAGVSKSMFMKPFALFFAAAAALSVSGLSVDTPAELTQCGTVEIKWSGKKSPFILSVLPSCESDSEDPLLEFTGLSGTSYKWTVNLPSSTGSIAFAITDGDGNEAYSEEVVIKQSDNTACLSAASSSAATSGAAATSTAVVSDADSLASTTVSVSSTPVPSAPVNVGAGLNPGTSSESEIGSSSSKDAQTQANSAVAPVISTFASITGVAAVFVILF</sequence>
<evidence type="ECO:0000256" key="6">
    <source>
        <dbReference type="SAM" id="MobiDB-lite"/>
    </source>
</evidence>
<comment type="cofactor">
    <cofactor evidence="5">
        <name>Ca(2+)</name>
        <dbReference type="ChEBI" id="CHEBI:29108"/>
    </cofactor>
    <text evidence="5">Binds 2 calcium ions per subunit.</text>
</comment>
<comment type="similarity">
    <text evidence="1">Belongs to the paraoxonase family.</text>
</comment>
<evidence type="ECO:0000256" key="7">
    <source>
        <dbReference type="SAM" id="Phobius"/>
    </source>
</evidence>
<dbReference type="GO" id="GO:0046872">
    <property type="term" value="F:metal ion binding"/>
    <property type="evidence" value="ECO:0007669"/>
    <property type="project" value="UniProtKB-KW"/>
</dbReference>
<dbReference type="SUPFAM" id="SSF63829">
    <property type="entry name" value="Calcium-dependent phosphotriesterase"/>
    <property type="match status" value="1"/>
</dbReference>
<dbReference type="AlphaFoldDB" id="A0A074S820"/>
<dbReference type="InterPro" id="IPR051288">
    <property type="entry name" value="Serum_paraoxonase/arylesterase"/>
</dbReference>
<keyword evidence="7" id="KW-0812">Transmembrane</keyword>
<keyword evidence="7" id="KW-1133">Transmembrane helix</keyword>
<evidence type="ECO:0000256" key="3">
    <source>
        <dbReference type="ARBA" id="ARBA00023157"/>
    </source>
</evidence>
<feature type="binding site" evidence="5">
    <location>
        <position position="264"/>
    </location>
    <ligand>
        <name>Ca(2+)</name>
        <dbReference type="ChEBI" id="CHEBI:29108"/>
        <label>1</label>
        <note>catalytic</note>
    </ligand>
</feature>
<feature type="transmembrane region" description="Helical" evidence="7">
    <location>
        <begin position="20"/>
        <end position="39"/>
    </location>
</feature>
<feature type="binding site" evidence="5">
    <location>
        <position position="95"/>
    </location>
    <ligand>
        <name>Ca(2+)</name>
        <dbReference type="ChEBI" id="CHEBI:29108"/>
        <label>1</label>
        <note>catalytic</note>
    </ligand>
</feature>
<feature type="region of interest" description="Disordered" evidence="6">
    <location>
        <begin position="520"/>
        <end position="544"/>
    </location>
</feature>
<feature type="binding site" evidence="5">
    <location>
        <position position="263"/>
    </location>
    <ligand>
        <name>Ca(2+)</name>
        <dbReference type="ChEBI" id="CHEBI:29108"/>
        <label>1</label>
        <note>catalytic</note>
    </ligand>
</feature>
<accession>A0A074S820</accession>
<dbReference type="GO" id="GO:0004064">
    <property type="term" value="F:arylesterase activity"/>
    <property type="evidence" value="ECO:0007669"/>
    <property type="project" value="InterPro"/>
</dbReference>
<evidence type="ECO:0000313" key="8">
    <source>
        <dbReference type="EMBL" id="KEP53073.1"/>
    </source>
</evidence>
<dbReference type="Proteomes" id="UP000027456">
    <property type="component" value="Unassembled WGS sequence"/>
</dbReference>
<keyword evidence="5" id="KW-0106">Calcium</keyword>
<keyword evidence="5" id="KW-0479">Metal-binding</keyword>
<evidence type="ECO:0000256" key="4">
    <source>
        <dbReference type="ARBA" id="ARBA00023180"/>
    </source>
</evidence>
<evidence type="ECO:0000256" key="5">
    <source>
        <dbReference type="PIRSR" id="PIRSR602640-2"/>
    </source>
</evidence>
<proteinExistence type="inferred from homology"/>
<comment type="caution">
    <text evidence="8">The sequence shown here is derived from an EMBL/GenBank/DDBJ whole genome shotgun (WGS) entry which is preliminary data.</text>
</comment>
<organism evidence="8 9">
    <name type="scientific">Rhizoctonia solani 123E</name>
    <dbReference type="NCBI Taxonomy" id="1423351"/>
    <lineage>
        <taxon>Eukaryota</taxon>
        <taxon>Fungi</taxon>
        <taxon>Dikarya</taxon>
        <taxon>Basidiomycota</taxon>
        <taxon>Agaricomycotina</taxon>
        <taxon>Agaricomycetes</taxon>
        <taxon>Cantharellales</taxon>
        <taxon>Ceratobasidiaceae</taxon>
        <taxon>Rhizoctonia</taxon>
    </lineage>
</organism>
<keyword evidence="7" id="KW-0472">Membrane</keyword>
<gene>
    <name evidence="8" type="ORF">V565_036040</name>
</gene>
<dbReference type="InterPro" id="IPR002640">
    <property type="entry name" value="Arylesterase"/>
</dbReference>
<evidence type="ECO:0000256" key="1">
    <source>
        <dbReference type="ARBA" id="ARBA00008595"/>
    </source>
</evidence>
<feature type="compositionally biased region" description="Low complexity" evidence="6">
    <location>
        <begin position="532"/>
        <end position="542"/>
    </location>
</feature>
<dbReference type="Gene3D" id="2.120.10.30">
    <property type="entry name" value="TolB, C-terminal domain"/>
    <property type="match status" value="1"/>
</dbReference>
<dbReference type="OrthoDB" id="5307922at2759"/>
<dbReference type="EMBL" id="AZST01000075">
    <property type="protein sequence ID" value="KEP53073.1"/>
    <property type="molecule type" value="Genomic_DNA"/>
</dbReference>
<evidence type="ECO:0000313" key="9">
    <source>
        <dbReference type="Proteomes" id="UP000027456"/>
    </source>
</evidence>
<protein>
    <submittedName>
        <fullName evidence="8">Arylesterase</fullName>
    </submittedName>
</protein>
<feature type="binding site" evidence="5">
    <location>
        <position position="219"/>
    </location>
    <ligand>
        <name>Ca(2+)</name>
        <dbReference type="ChEBI" id="CHEBI:29108"/>
        <label>1</label>
        <note>catalytic</note>
    </ligand>
</feature>
<reference evidence="8 9" key="1">
    <citation type="submission" date="2013-12" db="EMBL/GenBank/DDBJ databases">
        <authorList>
            <person name="Cubeta M."/>
            <person name="Pakala S."/>
            <person name="Fedorova N."/>
            <person name="Thomas E."/>
            <person name="Dean R."/>
            <person name="Jabaji S."/>
            <person name="Neate S."/>
            <person name="Toda T."/>
            <person name="Tavantzis S."/>
            <person name="Vilgalys R."/>
            <person name="Bharathan N."/>
            <person name="Pakala S."/>
            <person name="Losada L.S."/>
            <person name="Zafar N."/>
            <person name="Nierman W."/>
        </authorList>
    </citation>
    <scope>NUCLEOTIDE SEQUENCE [LARGE SCALE GENOMIC DNA]</scope>
    <source>
        <strain evidence="8 9">123E</strain>
    </source>
</reference>
<keyword evidence="4" id="KW-0325">Glycoprotein</keyword>
<dbReference type="PANTHER" id="PTHR11799">
    <property type="entry name" value="PARAOXONASE"/>
    <property type="match status" value="1"/>
</dbReference>